<keyword evidence="1" id="KW-0812">Transmembrane</keyword>
<dbReference type="PhylomeDB" id="E9HVR7"/>
<dbReference type="AlphaFoldDB" id="E9HVR7"/>
<organism evidence="2 3">
    <name type="scientific">Daphnia pulex</name>
    <name type="common">Water flea</name>
    <dbReference type="NCBI Taxonomy" id="6669"/>
    <lineage>
        <taxon>Eukaryota</taxon>
        <taxon>Metazoa</taxon>
        <taxon>Ecdysozoa</taxon>
        <taxon>Arthropoda</taxon>
        <taxon>Crustacea</taxon>
        <taxon>Branchiopoda</taxon>
        <taxon>Diplostraca</taxon>
        <taxon>Cladocera</taxon>
        <taxon>Anomopoda</taxon>
        <taxon>Daphniidae</taxon>
        <taxon>Daphnia</taxon>
    </lineage>
</organism>
<dbReference type="Proteomes" id="UP000000305">
    <property type="component" value="Unassembled WGS sequence"/>
</dbReference>
<sequence>MTNIKQLIQRVQRYRFRFVLIPMAFFAFVFKFSYLTQVEDQSLQPLQLSTTRKSGERKVPINYAVFATSTPNGESYRSYDYAYNVPLTALAWERIGFRSIVLIIGSRCEWENEPALKLILSRLEERRGTAIFVDSPLQYRQTLSQTARIFVANMETFPGQNDDYMITTDSDLWPLRREHYIPRPGSDIVLAHSACCGYFSMNNKSYQHFPMSNIGASVSTWLQITNDNNSIVARDAESILDYLQEVFGEMARSPVVVGQPAWYMDQHIVSIRIAEWMERHPNQSVHRVSDNGFSRLDRPKWDADKLSPADFSLKFDTHLLLKGYLPSTHARIKPLIHLMYGNDSWETKWIEEYNQEFLSKIKNWVSL</sequence>
<proteinExistence type="predicted"/>
<keyword evidence="1" id="KW-0472">Membrane</keyword>
<feature type="transmembrane region" description="Helical" evidence="1">
    <location>
        <begin position="16"/>
        <end position="35"/>
    </location>
</feature>
<name>E9HVR7_DAPPU</name>
<dbReference type="KEGG" id="dpx:DAPPUDRAFT_229854"/>
<dbReference type="EMBL" id="GL732869">
    <property type="protein sequence ID" value="EFX64163.1"/>
    <property type="molecule type" value="Genomic_DNA"/>
</dbReference>
<evidence type="ECO:0000256" key="1">
    <source>
        <dbReference type="SAM" id="Phobius"/>
    </source>
</evidence>
<dbReference type="InParanoid" id="E9HVR7"/>
<gene>
    <name evidence="2" type="ORF">DAPPUDRAFT_229854</name>
</gene>
<keyword evidence="1" id="KW-1133">Transmembrane helix</keyword>
<dbReference type="eggNOG" id="ENOG502SABF">
    <property type="taxonomic scope" value="Eukaryota"/>
</dbReference>
<reference evidence="2 3" key="1">
    <citation type="journal article" date="2011" name="Science">
        <title>The ecoresponsive genome of Daphnia pulex.</title>
        <authorList>
            <person name="Colbourne J.K."/>
            <person name="Pfrender M.E."/>
            <person name="Gilbert D."/>
            <person name="Thomas W.K."/>
            <person name="Tucker A."/>
            <person name="Oakley T.H."/>
            <person name="Tokishita S."/>
            <person name="Aerts A."/>
            <person name="Arnold G.J."/>
            <person name="Basu M.K."/>
            <person name="Bauer D.J."/>
            <person name="Caceres C.E."/>
            <person name="Carmel L."/>
            <person name="Casola C."/>
            <person name="Choi J.H."/>
            <person name="Detter J.C."/>
            <person name="Dong Q."/>
            <person name="Dusheyko S."/>
            <person name="Eads B.D."/>
            <person name="Frohlich T."/>
            <person name="Geiler-Samerotte K.A."/>
            <person name="Gerlach D."/>
            <person name="Hatcher P."/>
            <person name="Jogdeo S."/>
            <person name="Krijgsveld J."/>
            <person name="Kriventseva E.V."/>
            <person name="Kultz D."/>
            <person name="Laforsch C."/>
            <person name="Lindquist E."/>
            <person name="Lopez J."/>
            <person name="Manak J.R."/>
            <person name="Muller J."/>
            <person name="Pangilinan J."/>
            <person name="Patwardhan R.P."/>
            <person name="Pitluck S."/>
            <person name="Pritham E.J."/>
            <person name="Rechtsteiner A."/>
            <person name="Rho M."/>
            <person name="Rogozin I.B."/>
            <person name="Sakarya O."/>
            <person name="Salamov A."/>
            <person name="Schaack S."/>
            <person name="Shapiro H."/>
            <person name="Shiga Y."/>
            <person name="Skalitzky C."/>
            <person name="Smith Z."/>
            <person name="Souvorov A."/>
            <person name="Sung W."/>
            <person name="Tang Z."/>
            <person name="Tsuchiya D."/>
            <person name="Tu H."/>
            <person name="Vos H."/>
            <person name="Wang M."/>
            <person name="Wolf Y.I."/>
            <person name="Yamagata H."/>
            <person name="Yamada T."/>
            <person name="Ye Y."/>
            <person name="Shaw J.R."/>
            <person name="Andrews J."/>
            <person name="Crease T.J."/>
            <person name="Tang H."/>
            <person name="Lucas S.M."/>
            <person name="Robertson H.M."/>
            <person name="Bork P."/>
            <person name="Koonin E.V."/>
            <person name="Zdobnov E.M."/>
            <person name="Grigoriev I.V."/>
            <person name="Lynch M."/>
            <person name="Boore J.L."/>
        </authorList>
    </citation>
    <scope>NUCLEOTIDE SEQUENCE [LARGE SCALE GENOMIC DNA]</scope>
</reference>
<keyword evidence="3" id="KW-1185">Reference proteome</keyword>
<dbReference type="OMA" id="CEWENEP"/>
<accession>E9HVR7</accession>
<dbReference type="OrthoDB" id="10001438at2759"/>
<evidence type="ECO:0000313" key="3">
    <source>
        <dbReference type="Proteomes" id="UP000000305"/>
    </source>
</evidence>
<protein>
    <submittedName>
        <fullName evidence="2">Uncharacterized protein</fullName>
    </submittedName>
</protein>
<dbReference type="HOGENOM" id="CLU_754927_0_0_1"/>
<evidence type="ECO:0000313" key="2">
    <source>
        <dbReference type="EMBL" id="EFX64163.1"/>
    </source>
</evidence>